<dbReference type="KEGG" id="pbk:Back11_39860"/>
<evidence type="ECO:0000313" key="1">
    <source>
        <dbReference type="EMBL" id="BBH22641.1"/>
    </source>
</evidence>
<dbReference type="Proteomes" id="UP000275368">
    <property type="component" value="Chromosome"/>
</dbReference>
<dbReference type="OrthoDB" id="1902411at2"/>
<reference evidence="1 2" key="1">
    <citation type="submission" date="2018-11" db="EMBL/GenBank/DDBJ databases">
        <title>Complete genome sequence of Paenibacillus baekrokdamisoli strain KCTC 33723.</title>
        <authorList>
            <person name="Kang S.W."/>
            <person name="Lee K.C."/>
            <person name="Kim K.K."/>
            <person name="Kim J.S."/>
            <person name="Kim D.S."/>
            <person name="Ko S.H."/>
            <person name="Yang S.H."/>
            <person name="Lee J.S."/>
        </authorList>
    </citation>
    <scope>NUCLEOTIDE SEQUENCE [LARGE SCALE GENOMIC DNA]</scope>
    <source>
        <strain evidence="1 2">KCTC 33723</strain>
    </source>
</reference>
<gene>
    <name evidence="1" type="ORF">Back11_39860</name>
</gene>
<protein>
    <submittedName>
        <fullName evidence="1">Uncharacterized protein</fullName>
    </submittedName>
</protein>
<sequence length="275" mass="30295">MVEHRGNDQSGLDERLRTQSPFNERRIPSSACIGMIQNKVQEPKQRNRMRLVWVMSGSILAGILLILGLIVANDIPGGFADRKLSHVIGMDDSLHIPLGSTPEEALEKFRRLPGIKVIHGEPIQGGVLLFTQRAASTGRSNLQVDYMRQTWLGWKWGCGGGYGMSHTTASKSVLEYMSMQELKGVNYPFPLMFGIVRDPSIENIEVEVSVSGKEHGIYAAKLVKSASGDTIWFVLLPKSSAAPYELKGLSSQGAVIASKTIKDPQDYGEVDRNKK</sequence>
<accession>A0A3G9J9X1</accession>
<proteinExistence type="predicted"/>
<name>A0A3G9J9X1_9BACL</name>
<dbReference type="RefSeq" id="WP_125661064.1">
    <property type="nucleotide sequence ID" value="NZ_AP019308.1"/>
</dbReference>
<organism evidence="1 2">
    <name type="scientific">Paenibacillus baekrokdamisoli</name>
    <dbReference type="NCBI Taxonomy" id="1712516"/>
    <lineage>
        <taxon>Bacteria</taxon>
        <taxon>Bacillati</taxon>
        <taxon>Bacillota</taxon>
        <taxon>Bacilli</taxon>
        <taxon>Bacillales</taxon>
        <taxon>Paenibacillaceae</taxon>
        <taxon>Paenibacillus</taxon>
    </lineage>
</organism>
<dbReference type="EMBL" id="AP019308">
    <property type="protein sequence ID" value="BBH22641.1"/>
    <property type="molecule type" value="Genomic_DNA"/>
</dbReference>
<dbReference type="AlphaFoldDB" id="A0A3G9J9X1"/>
<evidence type="ECO:0000313" key="2">
    <source>
        <dbReference type="Proteomes" id="UP000275368"/>
    </source>
</evidence>
<keyword evidence="2" id="KW-1185">Reference proteome</keyword>